<organism evidence="4 5">
    <name type="scientific">Microbacterium lacus</name>
    <dbReference type="NCBI Taxonomy" id="415217"/>
    <lineage>
        <taxon>Bacteria</taxon>
        <taxon>Bacillati</taxon>
        <taxon>Actinomycetota</taxon>
        <taxon>Actinomycetes</taxon>
        <taxon>Micrococcales</taxon>
        <taxon>Microbacteriaceae</taxon>
        <taxon>Microbacterium</taxon>
    </lineage>
</organism>
<evidence type="ECO:0000256" key="2">
    <source>
        <dbReference type="ARBA" id="ARBA00022801"/>
    </source>
</evidence>
<dbReference type="RefSeq" id="WP_344054926.1">
    <property type="nucleotide sequence ID" value="NZ_BAAAPK010000001.1"/>
</dbReference>
<gene>
    <name evidence="4" type="ORF">GCM10009807_24300</name>
</gene>
<dbReference type="PROSITE" id="PS00893">
    <property type="entry name" value="NUDIX_BOX"/>
    <property type="match status" value="1"/>
</dbReference>
<dbReference type="PANTHER" id="PTHR43046:SF16">
    <property type="entry name" value="ADP-RIBOSE PYROPHOSPHATASE YJHB-RELATED"/>
    <property type="match status" value="1"/>
</dbReference>
<evidence type="ECO:0000256" key="1">
    <source>
        <dbReference type="ARBA" id="ARBA00001946"/>
    </source>
</evidence>
<dbReference type="Gene3D" id="3.90.79.10">
    <property type="entry name" value="Nucleoside Triphosphate Pyrophosphohydrolase"/>
    <property type="match status" value="1"/>
</dbReference>
<dbReference type="Proteomes" id="UP001500596">
    <property type="component" value="Unassembled WGS sequence"/>
</dbReference>
<dbReference type="EMBL" id="BAAAPK010000001">
    <property type="protein sequence ID" value="GAA1679578.1"/>
    <property type="molecule type" value="Genomic_DNA"/>
</dbReference>
<dbReference type="PANTHER" id="PTHR43046">
    <property type="entry name" value="GDP-MANNOSE MANNOSYL HYDROLASE"/>
    <property type="match status" value="1"/>
</dbReference>
<keyword evidence="5" id="KW-1185">Reference proteome</keyword>
<sequence length="150" mass="16188">MSISPYVAELRARVGRNLLLLPAVTAVIRNGSTFLLARHRDSGLWSLVGGSVEPVEEPADAMVREVREELGVTLTVGKIVGAYGGQSLEAVYPNGDRVAYVTVAYECSLPTGNTTLDADELVEVGWFDAAAISALPRHHWIDRIIHDCSS</sequence>
<dbReference type="Pfam" id="PF00293">
    <property type="entry name" value="NUDIX"/>
    <property type="match status" value="1"/>
</dbReference>
<keyword evidence="2" id="KW-0378">Hydrolase</keyword>
<reference evidence="5" key="1">
    <citation type="journal article" date="2019" name="Int. J. Syst. Evol. Microbiol.">
        <title>The Global Catalogue of Microorganisms (GCM) 10K type strain sequencing project: providing services to taxonomists for standard genome sequencing and annotation.</title>
        <authorList>
            <consortium name="The Broad Institute Genomics Platform"/>
            <consortium name="The Broad Institute Genome Sequencing Center for Infectious Disease"/>
            <person name="Wu L."/>
            <person name="Ma J."/>
        </authorList>
    </citation>
    <scope>NUCLEOTIDE SEQUENCE [LARGE SCALE GENOMIC DNA]</scope>
    <source>
        <strain evidence="5">JCM 15575</strain>
    </source>
</reference>
<dbReference type="InterPro" id="IPR000086">
    <property type="entry name" value="NUDIX_hydrolase_dom"/>
</dbReference>
<dbReference type="InterPro" id="IPR015797">
    <property type="entry name" value="NUDIX_hydrolase-like_dom_sf"/>
</dbReference>
<comment type="cofactor">
    <cofactor evidence="1">
        <name>Mg(2+)</name>
        <dbReference type="ChEBI" id="CHEBI:18420"/>
    </cofactor>
</comment>
<dbReference type="InterPro" id="IPR020084">
    <property type="entry name" value="NUDIX_hydrolase_CS"/>
</dbReference>
<name>A0ABP4SZ36_9MICO</name>
<protein>
    <submittedName>
        <fullName evidence="4">NUDIX domain-containing protein</fullName>
    </submittedName>
</protein>
<proteinExistence type="predicted"/>
<feature type="domain" description="Nudix hydrolase" evidence="3">
    <location>
        <begin position="19"/>
        <end position="149"/>
    </location>
</feature>
<evidence type="ECO:0000313" key="5">
    <source>
        <dbReference type="Proteomes" id="UP001500596"/>
    </source>
</evidence>
<comment type="caution">
    <text evidence="4">The sequence shown here is derived from an EMBL/GenBank/DDBJ whole genome shotgun (WGS) entry which is preliminary data.</text>
</comment>
<dbReference type="SUPFAM" id="SSF55811">
    <property type="entry name" value="Nudix"/>
    <property type="match status" value="1"/>
</dbReference>
<dbReference type="PROSITE" id="PS51462">
    <property type="entry name" value="NUDIX"/>
    <property type="match status" value="1"/>
</dbReference>
<evidence type="ECO:0000259" key="3">
    <source>
        <dbReference type="PROSITE" id="PS51462"/>
    </source>
</evidence>
<accession>A0ABP4SZ36</accession>
<evidence type="ECO:0000313" key="4">
    <source>
        <dbReference type="EMBL" id="GAA1679578.1"/>
    </source>
</evidence>